<dbReference type="FunFam" id="2.40.50.100:FF:000003">
    <property type="entry name" value="Acetyl-CoA carboxylase biotin carboxyl carrier protein"/>
    <property type="match status" value="1"/>
</dbReference>
<feature type="domain" description="Lipoyl-binding" evidence="3">
    <location>
        <begin position="68"/>
        <end position="145"/>
    </location>
</feature>
<dbReference type="PANTHER" id="PTHR45266:SF3">
    <property type="entry name" value="OXALOACETATE DECARBOXYLASE ALPHA CHAIN"/>
    <property type="match status" value="1"/>
</dbReference>
<dbReference type="Gene3D" id="2.40.50.100">
    <property type="match status" value="1"/>
</dbReference>
<accession>A0A1G4G5Q9</accession>
<feature type="region of interest" description="Disordered" evidence="2">
    <location>
        <begin position="41"/>
        <end position="79"/>
    </location>
</feature>
<dbReference type="SUPFAM" id="SSF51230">
    <property type="entry name" value="Single hybrid motif"/>
    <property type="match status" value="1"/>
</dbReference>
<evidence type="ECO:0000256" key="2">
    <source>
        <dbReference type="SAM" id="MobiDB-lite"/>
    </source>
</evidence>
<reference evidence="4 5" key="1">
    <citation type="submission" date="2016-08" db="EMBL/GenBank/DDBJ databases">
        <authorList>
            <person name="Seilhamer J.J."/>
        </authorList>
    </citation>
    <scope>NUCLEOTIDE SEQUENCE [LARGE SCALE GENOMIC DNA]</scope>
    <source>
        <strain evidence="4">ING2-E5A</strain>
    </source>
</reference>
<gene>
    <name evidence="4" type="primary">bcc</name>
    <name evidence="4" type="ORF">ING2E5A_1043</name>
</gene>
<evidence type="ECO:0000259" key="3">
    <source>
        <dbReference type="PROSITE" id="PS50968"/>
    </source>
</evidence>
<evidence type="ECO:0000256" key="1">
    <source>
        <dbReference type="ARBA" id="ARBA00023267"/>
    </source>
</evidence>
<dbReference type="STRING" id="1642646.ING2E5A_1043"/>
<dbReference type="KEGG" id="pmuc:ING2E5A_1043"/>
<dbReference type="Pfam" id="PF00364">
    <property type="entry name" value="Biotin_lipoyl"/>
    <property type="match status" value="1"/>
</dbReference>
<feature type="compositionally biased region" description="Polar residues" evidence="2">
    <location>
        <begin position="53"/>
        <end position="66"/>
    </location>
</feature>
<dbReference type="InterPro" id="IPR011053">
    <property type="entry name" value="Single_hybrid_motif"/>
</dbReference>
<dbReference type="Proteomes" id="UP000178485">
    <property type="component" value="Chromosome i"/>
</dbReference>
<keyword evidence="5" id="KW-1185">Reference proteome</keyword>
<sequence>MKEFNYKINGAPYRVIINSSDSSVVELEVNGTPYRVELEKKESKPLSKIKKQAITTPTPQTASTPLVTRPKETTGKNTVQSPLPGIILDIKCQVGDTVKKGQTIMILEAMKMENNILANANGKITGILVNKGDSVLEGAELVTIE</sequence>
<dbReference type="PANTHER" id="PTHR45266">
    <property type="entry name" value="OXALOACETATE DECARBOXYLASE ALPHA CHAIN"/>
    <property type="match status" value="1"/>
</dbReference>
<evidence type="ECO:0000313" key="5">
    <source>
        <dbReference type="Proteomes" id="UP000178485"/>
    </source>
</evidence>
<keyword evidence="1" id="KW-0092">Biotin</keyword>
<dbReference type="AlphaFoldDB" id="A0A1G4G5Q9"/>
<evidence type="ECO:0000313" key="4">
    <source>
        <dbReference type="EMBL" id="SCM56779.1"/>
    </source>
</evidence>
<dbReference type="InterPro" id="IPR050709">
    <property type="entry name" value="Biotin_Carboxyl_Carrier/Decarb"/>
</dbReference>
<name>A0A1G4G5Q9_9BACT</name>
<dbReference type="InterPro" id="IPR001882">
    <property type="entry name" value="Biotin_BS"/>
</dbReference>
<dbReference type="EMBL" id="LT608328">
    <property type="protein sequence ID" value="SCM56779.1"/>
    <property type="molecule type" value="Genomic_DNA"/>
</dbReference>
<protein>
    <submittedName>
        <fullName evidence="4">Biotin carboxyl carrier protein</fullName>
    </submittedName>
</protein>
<dbReference type="PROSITE" id="PS00188">
    <property type="entry name" value="BIOTIN"/>
    <property type="match status" value="1"/>
</dbReference>
<dbReference type="InterPro" id="IPR000089">
    <property type="entry name" value="Biotin_lipoyl"/>
</dbReference>
<dbReference type="CDD" id="cd06850">
    <property type="entry name" value="biotinyl_domain"/>
    <property type="match status" value="1"/>
</dbReference>
<dbReference type="PROSITE" id="PS50968">
    <property type="entry name" value="BIOTINYL_LIPOYL"/>
    <property type="match status" value="1"/>
</dbReference>
<organism evidence="4 5">
    <name type="scientific">Petrimonas mucosa</name>
    <dbReference type="NCBI Taxonomy" id="1642646"/>
    <lineage>
        <taxon>Bacteria</taxon>
        <taxon>Pseudomonadati</taxon>
        <taxon>Bacteroidota</taxon>
        <taxon>Bacteroidia</taxon>
        <taxon>Bacteroidales</taxon>
        <taxon>Dysgonomonadaceae</taxon>
        <taxon>Petrimonas</taxon>
    </lineage>
</organism>
<dbReference type="RefSeq" id="WP_071136451.1">
    <property type="nucleotide sequence ID" value="NZ_DUQN01000126.1"/>
</dbReference>
<proteinExistence type="predicted"/>